<proteinExistence type="predicted"/>
<gene>
    <name evidence="2" type="ordered locus">FRAAL5701</name>
</gene>
<protein>
    <submittedName>
        <fullName evidence="2">Uncharacterized protein</fullName>
    </submittedName>
</protein>
<reference evidence="2 3" key="1">
    <citation type="journal article" date="2007" name="Genome Res.">
        <title>Genome characteristics of facultatively symbiotic Frankia sp. strains reflect host range and host plant biogeography.</title>
        <authorList>
            <person name="Normand P."/>
            <person name="Lapierre P."/>
            <person name="Tisa L.S."/>
            <person name="Gogarten J.P."/>
            <person name="Alloisio N."/>
            <person name="Bagnarol E."/>
            <person name="Bassi C.A."/>
            <person name="Berry A.M."/>
            <person name="Bickhart D.M."/>
            <person name="Choisne N."/>
            <person name="Couloux A."/>
            <person name="Cournoyer B."/>
            <person name="Cruveiller S."/>
            <person name="Daubin V."/>
            <person name="Demange N."/>
            <person name="Francino M.P."/>
            <person name="Goltsman E."/>
            <person name="Huang Y."/>
            <person name="Kopp O.R."/>
            <person name="Labarre L."/>
            <person name="Lapidus A."/>
            <person name="Lavire C."/>
            <person name="Marechal J."/>
            <person name="Martinez M."/>
            <person name="Mastronunzio J.E."/>
            <person name="Mullin B.C."/>
            <person name="Niemann J."/>
            <person name="Pujic P."/>
            <person name="Rawnsley T."/>
            <person name="Rouy Z."/>
            <person name="Schenowitz C."/>
            <person name="Sellstedt A."/>
            <person name="Tavares F."/>
            <person name="Tomkins J.P."/>
            <person name="Vallenet D."/>
            <person name="Valverde C."/>
            <person name="Wall L.G."/>
            <person name="Wang Y."/>
            <person name="Medigue C."/>
            <person name="Benson D.R."/>
        </authorList>
    </citation>
    <scope>NUCLEOTIDE SEQUENCE [LARGE SCALE GENOMIC DNA]</scope>
    <source>
        <strain evidence="3">DSM 45986 / CECT 9034 / ACN14a</strain>
    </source>
</reference>
<name>Q0RDY3_FRAAA</name>
<evidence type="ECO:0000256" key="1">
    <source>
        <dbReference type="SAM" id="MobiDB-lite"/>
    </source>
</evidence>
<organism evidence="2 3">
    <name type="scientific">Frankia alni (strain DSM 45986 / CECT 9034 / ACN14a)</name>
    <dbReference type="NCBI Taxonomy" id="326424"/>
    <lineage>
        <taxon>Bacteria</taxon>
        <taxon>Bacillati</taxon>
        <taxon>Actinomycetota</taxon>
        <taxon>Actinomycetes</taxon>
        <taxon>Frankiales</taxon>
        <taxon>Frankiaceae</taxon>
        <taxon>Frankia</taxon>
    </lineage>
</organism>
<dbReference type="KEGG" id="fal:FRAAL5701"/>
<dbReference type="Proteomes" id="UP000000657">
    <property type="component" value="Chromosome"/>
</dbReference>
<sequence>MNRRPHDRQDRRRRIAEPSSASRLSTTRLSGCRQNGHRTRYASFVRSGADHPARRDDEPGAGPRPSTGQAVLWTAARTSVESLCINLWMTYALVSTRCCVQPSAQPQ</sequence>
<dbReference type="EMBL" id="CT573213">
    <property type="protein sequence ID" value="CAJ64333.1"/>
    <property type="molecule type" value="Genomic_DNA"/>
</dbReference>
<evidence type="ECO:0000313" key="3">
    <source>
        <dbReference type="Proteomes" id="UP000000657"/>
    </source>
</evidence>
<dbReference type="AlphaFoldDB" id="Q0RDY3"/>
<accession>Q0RDY3</accession>
<feature type="compositionally biased region" description="Low complexity" evidence="1">
    <location>
        <begin position="19"/>
        <end position="30"/>
    </location>
</feature>
<feature type="region of interest" description="Disordered" evidence="1">
    <location>
        <begin position="1"/>
        <end position="69"/>
    </location>
</feature>
<evidence type="ECO:0000313" key="2">
    <source>
        <dbReference type="EMBL" id="CAJ64333.1"/>
    </source>
</evidence>
<feature type="compositionally biased region" description="Basic residues" evidence="1">
    <location>
        <begin position="1"/>
        <end position="14"/>
    </location>
</feature>
<dbReference type="HOGENOM" id="CLU_2206180_0_0_11"/>
<feature type="compositionally biased region" description="Basic and acidic residues" evidence="1">
    <location>
        <begin position="48"/>
        <end position="58"/>
    </location>
</feature>
<keyword evidence="3" id="KW-1185">Reference proteome</keyword>